<dbReference type="CDD" id="cd04301">
    <property type="entry name" value="NAT_SF"/>
    <property type="match status" value="1"/>
</dbReference>
<dbReference type="Proteomes" id="UP000541636">
    <property type="component" value="Unassembled WGS sequence"/>
</dbReference>
<dbReference type="InterPro" id="IPR000182">
    <property type="entry name" value="GNAT_dom"/>
</dbReference>
<reference evidence="2 3" key="1">
    <citation type="journal article" date="2017" name="Int. J. Syst. Evol. Microbiol.">
        <title>Oleiagrimonas citrea sp. nov., a marine bacterium isolated from tidal flat sediment and emended description of the genus Oleiagrimonas Fang et al. 2015 and Oleiagrimonas soli.</title>
        <authorList>
            <person name="Yang S.H."/>
            <person name="Seo H.S."/>
            <person name="Seong C.N."/>
            <person name="Kwon K.K."/>
        </authorList>
    </citation>
    <scope>NUCLEOTIDE SEQUENCE [LARGE SCALE GENOMIC DNA]</scope>
    <source>
        <strain evidence="2 3">MEBiC09124</strain>
    </source>
</reference>
<keyword evidence="3" id="KW-1185">Reference proteome</keyword>
<dbReference type="AlphaFoldDB" id="A0A846ZL15"/>
<dbReference type="EMBL" id="JAAZQD010000003">
    <property type="protein sequence ID" value="NKZ39005.1"/>
    <property type="molecule type" value="Genomic_DNA"/>
</dbReference>
<evidence type="ECO:0000313" key="3">
    <source>
        <dbReference type="Proteomes" id="UP000541636"/>
    </source>
</evidence>
<name>A0A846ZL15_9GAMM</name>
<dbReference type="GO" id="GO:0016747">
    <property type="term" value="F:acyltransferase activity, transferring groups other than amino-acyl groups"/>
    <property type="evidence" value="ECO:0007669"/>
    <property type="project" value="InterPro"/>
</dbReference>
<dbReference type="PROSITE" id="PS51186">
    <property type="entry name" value="GNAT"/>
    <property type="match status" value="1"/>
</dbReference>
<protein>
    <submittedName>
        <fullName evidence="2">GNAT family N-acetyltransferase</fullName>
    </submittedName>
</protein>
<evidence type="ECO:0000259" key="1">
    <source>
        <dbReference type="PROSITE" id="PS51186"/>
    </source>
</evidence>
<sequence length="192" mass="21982">MSDLKTGPTPDHGKTPFPPALLSGDHWIEELHDGHHVLIRPIRAEDRERERVFIERLSPAAKHYRFLGEMRTPDERLLDLMLNVDYTNTMAFIALVHDDGELREVGVSRYAASGDSRHCECAVTVAEDWQHRGLGVALMRHLIDMARRNGFKQMFSVDAADNEPMRELAEFLGFRRSTDPDDATQVIYTRDL</sequence>
<proteinExistence type="predicted"/>
<dbReference type="Pfam" id="PF00583">
    <property type="entry name" value="Acetyltransf_1"/>
    <property type="match status" value="1"/>
</dbReference>
<gene>
    <name evidence="2" type="ORF">HF690_08585</name>
</gene>
<dbReference type="Gene3D" id="3.40.630.30">
    <property type="match status" value="1"/>
</dbReference>
<feature type="domain" description="N-acetyltransferase" evidence="1">
    <location>
        <begin position="37"/>
        <end position="192"/>
    </location>
</feature>
<dbReference type="RefSeq" id="WP_168609145.1">
    <property type="nucleotide sequence ID" value="NZ_JAAZQD010000003.1"/>
</dbReference>
<evidence type="ECO:0000313" key="2">
    <source>
        <dbReference type="EMBL" id="NKZ39005.1"/>
    </source>
</evidence>
<accession>A0A846ZL15</accession>
<dbReference type="InterPro" id="IPR016181">
    <property type="entry name" value="Acyl_CoA_acyltransferase"/>
</dbReference>
<keyword evidence="2" id="KW-0808">Transferase</keyword>
<organism evidence="2 3">
    <name type="scientific">Oleiagrimonas citrea</name>
    <dbReference type="NCBI Taxonomy" id="1665687"/>
    <lineage>
        <taxon>Bacteria</taxon>
        <taxon>Pseudomonadati</taxon>
        <taxon>Pseudomonadota</taxon>
        <taxon>Gammaproteobacteria</taxon>
        <taxon>Lysobacterales</taxon>
        <taxon>Rhodanobacteraceae</taxon>
        <taxon>Oleiagrimonas</taxon>
    </lineage>
</organism>
<comment type="caution">
    <text evidence="2">The sequence shown here is derived from an EMBL/GenBank/DDBJ whole genome shotgun (WGS) entry which is preliminary data.</text>
</comment>
<dbReference type="SUPFAM" id="SSF55729">
    <property type="entry name" value="Acyl-CoA N-acyltransferases (Nat)"/>
    <property type="match status" value="1"/>
</dbReference>